<dbReference type="PANTHER" id="PTHR10517:SF14">
    <property type="entry name" value="FOLATE RECEPTOR 1-RELATED"/>
    <property type="match status" value="1"/>
</dbReference>
<dbReference type="GO" id="GO:0038023">
    <property type="term" value="F:signaling receptor activity"/>
    <property type="evidence" value="ECO:0007669"/>
    <property type="project" value="TreeGrafter"/>
</dbReference>
<keyword evidence="4" id="KW-0472">Membrane</keyword>
<reference evidence="6" key="1">
    <citation type="journal article" date="2013" name="Genome Biol. Evol.">
        <title>Punctuated emergences of genetic and phenotypic innovations in eumetazoan, bilaterian, euteleostome, and hominidae ancestors.</title>
        <authorList>
            <person name="Wenger Y."/>
            <person name="Galliot B."/>
        </authorList>
    </citation>
    <scope>NUCLEOTIDE SEQUENCE</scope>
    <source>
        <tissue evidence="6">Whole animals</tissue>
    </source>
</reference>
<comment type="similarity">
    <text evidence="1">Belongs to the folate receptor family.</text>
</comment>
<dbReference type="InterPro" id="IPR004269">
    <property type="entry name" value="Folate_rcpt"/>
</dbReference>
<sequence length="283" mass="33310">VQLTLLVLLLSFTCCVYTSFFLSFFNKVMKMWIFYATFIVFITIACGNNIESFLNKCISSKYHKTKPSYEGRPLNGKHCQYWNNNSCCTWNTTSKIEQDGHLSLHGIIWDQCPQKNMSEKCWQHFMQDTCFYECSPNLGPWIQVDTKSKKTRKERILNVPLCASDCDKWYDDCFDDYTCNDNWETDWNWSMKGTINMCPKECKKFGDYFKSSKDFCEKLFNYSFKYEKNKDKCMRLAPEGDYNNLVALKEAERLAKENNAIVQKTNIIYIIITSVFACMLIKT</sequence>
<keyword evidence="6" id="KW-0675">Receptor</keyword>
<keyword evidence="2" id="KW-0732">Signal</keyword>
<feature type="transmembrane region" description="Helical" evidence="4">
    <location>
        <begin position="32"/>
        <end position="50"/>
    </location>
</feature>
<evidence type="ECO:0000256" key="4">
    <source>
        <dbReference type="SAM" id="Phobius"/>
    </source>
</evidence>
<dbReference type="EMBL" id="HAAD01004751">
    <property type="protein sequence ID" value="CDG70983.1"/>
    <property type="molecule type" value="mRNA"/>
</dbReference>
<gene>
    <name evidence="6" type="primary">FOLR3</name>
</gene>
<keyword evidence="3" id="KW-1015">Disulfide bond</keyword>
<name>T2MFE9_HYDVU</name>
<evidence type="ECO:0000256" key="1">
    <source>
        <dbReference type="ARBA" id="ARBA00007932"/>
    </source>
</evidence>
<evidence type="ECO:0000256" key="3">
    <source>
        <dbReference type="ARBA" id="ARBA00023157"/>
    </source>
</evidence>
<dbReference type="InterPro" id="IPR018143">
    <property type="entry name" value="Folate_rcpt-like"/>
</dbReference>
<keyword evidence="4" id="KW-1133">Transmembrane helix</keyword>
<proteinExistence type="evidence at transcript level"/>
<feature type="domain" description="Folate receptor-like" evidence="5">
    <location>
        <begin position="57"/>
        <end position="234"/>
    </location>
</feature>
<protein>
    <submittedName>
        <fullName evidence="6">Folate receptor gamma</fullName>
    </submittedName>
</protein>
<evidence type="ECO:0000256" key="2">
    <source>
        <dbReference type="ARBA" id="ARBA00022729"/>
    </source>
</evidence>
<evidence type="ECO:0000259" key="5">
    <source>
        <dbReference type="Pfam" id="PF03024"/>
    </source>
</evidence>
<evidence type="ECO:0000313" key="6">
    <source>
        <dbReference type="EMBL" id="CDG70983.1"/>
    </source>
</evidence>
<dbReference type="GO" id="GO:0009897">
    <property type="term" value="C:external side of plasma membrane"/>
    <property type="evidence" value="ECO:0007669"/>
    <property type="project" value="TreeGrafter"/>
</dbReference>
<dbReference type="AlphaFoldDB" id="T2MFE9"/>
<dbReference type="PANTHER" id="PTHR10517">
    <property type="entry name" value="FOLATE RECEPTOR"/>
    <property type="match status" value="1"/>
</dbReference>
<dbReference type="OrthoDB" id="567542at2759"/>
<dbReference type="Pfam" id="PF03024">
    <property type="entry name" value="Folate_rec"/>
    <property type="match status" value="1"/>
</dbReference>
<organism evidence="6">
    <name type="scientific">Hydra vulgaris</name>
    <name type="common">Hydra</name>
    <name type="synonym">Hydra attenuata</name>
    <dbReference type="NCBI Taxonomy" id="6087"/>
    <lineage>
        <taxon>Eukaryota</taxon>
        <taxon>Metazoa</taxon>
        <taxon>Cnidaria</taxon>
        <taxon>Hydrozoa</taxon>
        <taxon>Hydroidolina</taxon>
        <taxon>Anthoathecata</taxon>
        <taxon>Aplanulata</taxon>
        <taxon>Hydridae</taxon>
        <taxon>Hydra</taxon>
    </lineage>
</organism>
<accession>T2MFE9</accession>
<keyword evidence="4" id="KW-0812">Transmembrane</keyword>
<feature type="transmembrane region" description="Helical" evidence="4">
    <location>
        <begin position="6"/>
        <end position="25"/>
    </location>
</feature>
<feature type="non-terminal residue" evidence="6">
    <location>
        <position position="1"/>
    </location>
</feature>